<dbReference type="InterPro" id="IPR004172">
    <property type="entry name" value="L27_dom"/>
</dbReference>
<evidence type="ECO:0000313" key="11">
    <source>
        <dbReference type="EMBL" id="KAK3767807.1"/>
    </source>
</evidence>
<proteinExistence type="predicted"/>
<dbReference type="Proteomes" id="UP001283361">
    <property type="component" value="Unassembled WGS sequence"/>
</dbReference>
<evidence type="ECO:0000256" key="4">
    <source>
        <dbReference type="ARBA" id="ARBA00022475"/>
    </source>
</evidence>
<dbReference type="GO" id="GO:0005923">
    <property type="term" value="C:bicellular tight junction"/>
    <property type="evidence" value="ECO:0007669"/>
    <property type="project" value="UniProtKB-SubCell"/>
</dbReference>
<accession>A0AAE1DES0</accession>
<evidence type="ECO:0000256" key="8">
    <source>
        <dbReference type="ARBA" id="ARBA00023136"/>
    </source>
</evidence>
<feature type="domain" description="PDZ" evidence="9">
    <location>
        <begin position="138"/>
        <end position="180"/>
    </location>
</feature>
<evidence type="ECO:0000256" key="3">
    <source>
        <dbReference type="ARBA" id="ARBA00022427"/>
    </source>
</evidence>
<dbReference type="SUPFAM" id="SSF101288">
    <property type="entry name" value="L27 domain"/>
    <property type="match status" value="1"/>
</dbReference>
<evidence type="ECO:0000256" key="6">
    <source>
        <dbReference type="ARBA" id="ARBA00022737"/>
    </source>
</evidence>
<evidence type="ECO:0000256" key="1">
    <source>
        <dbReference type="ARBA" id="ARBA00004221"/>
    </source>
</evidence>
<dbReference type="InterPro" id="IPR036892">
    <property type="entry name" value="L27_dom_sf"/>
</dbReference>
<keyword evidence="5" id="KW-0597">Phosphoprotein</keyword>
<dbReference type="AlphaFoldDB" id="A0AAE1DES0"/>
<gene>
    <name evidence="11" type="ORF">RRG08_053950</name>
</gene>
<evidence type="ECO:0000259" key="10">
    <source>
        <dbReference type="PROSITE" id="PS51022"/>
    </source>
</evidence>
<evidence type="ECO:0008006" key="13">
    <source>
        <dbReference type="Google" id="ProtNLM"/>
    </source>
</evidence>
<evidence type="ECO:0000259" key="9">
    <source>
        <dbReference type="PROSITE" id="PS50106"/>
    </source>
</evidence>
<dbReference type="PANTHER" id="PTHR19964:SF92">
    <property type="entry name" value="PATJ HOMOLOG"/>
    <property type="match status" value="1"/>
</dbReference>
<dbReference type="EMBL" id="JAWDGP010004106">
    <property type="protein sequence ID" value="KAK3767807.1"/>
    <property type="molecule type" value="Genomic_DNA"/>
</dbReference>
<keyword evidence="6" id="KW-0677">Repeat</keyword>
<dbReference type="InterPro" id="IPR001478">
    <property type="entry name" value="PDZ"/>
</dbReference>
<keyword evidence="12" id="KW-1185">Reference proteome</keyword>
<evidence type="ECO:0000256" key="2">
    <source>
        <dbReference type="ARBA" id="ARBA00004435"/>
    </source>
</evidence>
<dbReference type="InterPro" id="IPR051342">
    <property type="entry name" value="PDZ_scaffold"/>
</dbReference>
<keyword evidence="7" id="KW-0965">Cell junction</keyword>
<keyword evidence="3" id="KW-0796">Tight junction</keyword>
<dbReference type="Pfam" id="PF09045">
    <property type="entry name" value="L27_2"/>
    <property type="match status" value="1"/>
</dbReference>
<comment type="caution">
    <text evidence="11">The sequence shown here is derived from an EMBL/GenBank/DDBJ whole genome shotgun (WGS) entry which is preliminary data.</text>
</comment>
<evidence type="ECO:0000313" key="12">
    <source>
        <dbReference type="Proteomes" id="UP001283361"/>
    </source>
</evidence>
<reference evidence="11" key="1">
    <citation type="journal article" date="2023" name="G3 (Bethesda)">
        <title>A reference genome for the long-term kleptoplast-retaining sea slug Elysia crispata morphotype clarki.</title>
        <authorList>
            <person name="Eastman K.E."/>
            <person name="Pendleton A.L."/>
            <person name="Shaikh M.A."/>
            <person name="Suttiyut T."/>
            <person name="Ogas R."/>
            <person name="Tomko P."/>
            <person name="Gavelis G."/>
            <person name="Widhalm J.R."/>
            <person name="Wisecaver J.H."/>
        </authorList>
    </citation>
    <scope>NUCLEOTIDE SEQUENCE</scope>
    <source>
        <strain evidence="11">ECLA1</strain>
    </source>
</reference>
<protein>
    <recommendedName>
        <fullName evidence="13">PDZ domain-containing protein</fullName>
    </recommendedName>
</protein>
<dbReference type="PANTHER" id="PTHR19964">
    <property type="entry name" value="MULTIPLE PDZ DOMAIN PROTEIN"/>
    <property type="match status" value="1"/>
</dbReference>
<keyword evidence="8" id="KW-0472">Membrane</keyword>
<keyword evidence="4" id="KW-1003">Cell membrane</keyword>
<dbReference type="InterPro" id="IPR036034">
    <property type="entry name" value="PDZ_sf"/>
</dbReference>
<sequence>MASLISETETAAKYVEILQQRLQSKGDHSQDETLTSIMCMLESPMFRKLLTLQESLEEVKHISRSQVLTDESFAFTPSGELILNDSADAFTPENVADSSTLKLRGQPFEAGAPAASLGYAPEVEESIKQSAAGRPIHIIELDKPENTSLGFSVVGLGQDETSDHFGIFVKDIQPGGIAAL</sequence>
<dbReference type="PROSITE" id="PS51022">
    <property type="entry name" value="L27"/>
    <property type="match status" value="1"/>
</dbReference>
<dbReference type="InterPro" id="IPR015132">
    <property type="entry name" value="L27_2"/>
</dbReference>
<evidence type="ECO:0000256" key="7">
    <source>
        <dbReference type="ARBA" id="ARBA00022949"/>
    </source>
</evidence>
<organism evidence="11 12">
    <name type="scientific">Elysia crispata</name>
    <name type="common">lettuce slug</name>
    <dbReference type="NCBI Taxonomy" id="231223"/>
    <lineage>
        <taxon>Eukaryota</taxon>
        <taxon>Metazoa</taxon>
        <taxon>Spiralia</taxon>
        <taxon>Lophotrochozoa</taxon>
        <taxon>Mollusca</taxon>
        <taxon>Gastropoda</taxon>
        <taxon>Heterobranchia</taxon>
        <taxon>Euthyneura</taxon>
        <taxon>Panpulmonata</taxon>
        <taxon>Sacoglossa</taxon>
        <taxon>Placobranchoidea</taxon>
        <taxon>Plakobranchidae</taxon>
        <taxon>Elysia</taxon>
    </lineage>
</organism>
<dbReference type="GO" id="GO:0016324">
    <property type="term" value="C:apical plasma membrane"/>
    <property type="evidence" value="ECO:0007669"/>
    <property type="project" value="UniProtKB-SubCell"/>
</dbReference>
<comment type="subcellular location">
    <subcellularLocation>
        <location evidence="1">Apical cell membrane</location>
    </subcellularLocation>
    <subcellularLocation>
        <location evidence="2">Cell junction</location>
        <location evidence="2">Tight junction</location>
    </subcellularLocation>
</comment>
<dbReference type="SUPFAM" id="SSF50156">
    <property type="entry name" value="PDZ domain-like"/>
    <property type="match status" value="1"/>
</dbReference>
<evidence type="ECO:0000256" key="5">
    <source>
        <dbReference type="ARBA" id="ARBA00022553"/>
    </source>
</evidence>
<dbReference type="PROSITE" id="PS50106">
    <property type="entry name" value="PDZ"/>
    <property type="match status" value="1"/>
</dbReference>
<feature type="domain" description="L27" evidence="10">
    <location>
        <begin position="4"/>
        <end position="64"/>
    </location>
</feature>
<name>A0AAE1DES0_9GAST</name>
<dbReference type="Gene3D" id="1.10.287.650">
    <property type="entry name" value="L27 domain"/>
    <property type="match status" value="1"/>
</dbReference>
<dbReference type="Gene3D" id="2.30.42.10">
    <property type="match status" value="1"/>
</dbReference>